<evidence type="ECO:0000256" key="3">
    <source>
        <dbReference type="ARBA" id="ARBA00022603"/>
    </source>
</evidence>
<keyword evidence="3 8" id="KW-0489">Methyltransferase</keyword>
<dbReference type="Gene3D" id="1.10.1020.10">
    <property type="entry name" value="Adenine-specific Methyltransferase, Domain 2"/>
    <property type="match status" value="1"/>
</dbReference>
<keyword evidence="5 8" id="KW-0949">S-adenosyl-L-methionine</keyword>
<dbReference type="InterPro" id="IPR012263">
    <property type="entry name" value="M_m6A_EcoRV"/>
</dbReference>
<dbReference type="PROSITE" id="PS00092">
    <property type="entry name" value="N6_MTASE"/>
    <property type="match status" value="1"/>
</dbReference>
<feature type="binding site" evidence="7">
    <location>
        <position position="209"/>
    </location>
    <ligand>
        <name>S-adenosyl-L-methionine</name>
        <dbReference type="ChEBI" id="CHEBI:59789"/>
    </ligand>
</feature>
<dbReference type="EMBL" id="VWSF01000007">
    <property type="protein sequence ID" value="KAA5546559.1"/>
    <property type="molecule type" value="Genomic_DNA"/>
</dbReference>
<feature type="binding site" evidence="7">
    <location>
        <position position="18"/>
    </location>
    <ligand>
        <name>S-adenosyl-L-methionine</name>
        <dbReference type="ChEBI" id="CHEBI:59789"/>
    </ligand>
</feature>
<dbReference type="InterPro" id="IPR012327">
    <property type="entry name" value="MeTrfase_D12"/>
</dbReference>
<dbReference type="GO" id="GO:0032259">
    <property type="term" value="P:methylation"/>
    <property type="evidence" value="ECO:0007669"/>
    <property type="project" value="UniProtKB-KW"/>
</dbReference>
<reference evidence="9 10" key="1">
    <citation type="submission" date="2019-09" db="EMBL/GenBank/DDBJ databases">
        <title>Genome sequence and assembly of Adhaeribacter sp.</title>
        <authorList>
            <person name="Chhetri G."/>
        </authorList>
    </citation>
    <scope>NUCLEOTIDE SEQUENCE [LARGE SCALE GENOMIC DNA]</scope>
    <source>
        <strain evidence="9 10">DK36</strain>
    </source>
</reference>
<dbReference type="Gene3D" id="3.40.50.150">
    <property type="entry name" value="Vaccinia Virus protein VP39"/>
    <property type="match status" value="1"/>
</dbReference>
<dbReference type="GO" id="GO:1904047">
    <property type="term" value="F:S-adenosyl-L-methionine binding"/>
    <property type="evidence" value="ECO:0007669"/>
    <property type="project" value="TreeGrafter"/>
</dbReference>
<dbReference type="SUPFAM" id="SSF53335">
    <property type="entry name" value="S-adenosyl-L-methionine-dependent methyltransferases"/>
    <property type="match status" value="1"/>
</dbReference>
<dbReference type="GO" id="GO:0009007">
    <property type="term" value="F:site-specific DNA-methyltransferase (adenine-specific) activity"/>
    <property type="evidence" value="ECO:0007669"/>
    <property type="project" value="UniProtKB-UniRule"/>
</dbReference>
<dbReference type="GO" id="GO:0009307">
    <property type="term" value="P:DNA restriction-modification system"/>
    <property type="evidence" value="ECO:0007669"/>
    <property type="project" value="InterPro"/>
</dbReference>
<feature type="binding site" evidence="7">
    <location>
        <position position="22"/>
    </location>
    <ligand>
        <name>S-adenosyl-L-methionine</name>
        <dbReference type="ChEBI" id="CHEBI:59789"/>
    </ligand>
</feature>
<name>A0A5M6DK09_9BACT</name>
<accession>A0A5M6DK09</accession>
<dbReference type="PANTHER" id="PTHR30481:SF3">
    <property type="entry name" value="DNA ADENINE METHYLASE"/>
    <property type="match status" value="1"/>
</dbReference>
<dbReference type="InterPro" id="IPR029063">
    <property type="entry name" value="SAM-dependent_MTases_sf"/>
</dbReference>
<dbReference type="Pfam" id="PF02086">
    <property type="entry name" value="MethyltransfD12"/>
    <property type="match status" value="1"/>
</dbReference>
<evidence type="ECO:0000313" key="10">
    <source>
        <dbReference type="Proteomes" id="UP000323426"/>
    </source>
</evidence>
<dbReference type="AlphaFoldDB" id="A0A5M6DK09"/>
<dbReference type="InterPro" id="IPR023095">
    <property type="entry name" value="Ade_MeTrfase_dom_2"/>
</dbReference>
<dbReference type="PIRSF" id="PIRSF000398">
    <property type="entry name" value="M_m6A_EcoRV"/>
    <property type="match status" value="1"/>
</dbReference>
<protein>
    <recommendedName>
        <fullName evidence="2 8">Site-specific DNA-methyltransferase (adenine-specific)</fullName>
        <ecNumber evidence="2 8">2.1.1.72</ecNumber>
    </recommendedName>
</protein>
<dbReference type="Proteomes" id="UP000323426">
    <property type="component" value="Unassembled WGS sequence"/>
</dbReference>
<dbReference type="InterPro" id="IPR002052">
    <property type="entry name" value="DNA_methylase_N6_adenine_CS"/>
</dbReference>
<evidence type="ECO:0000256" key="2">
    <source>
        <dbReference type="ARBA" id="ARBA00011900"/>
    </source>
</evidence>
<keyword evidence="4 8" id="KW-0808">Transferase</keyword>
<evidence type="ECO:0000256" key="5">
    <source>
        <dbReference type="ARBA" id="ARBA00022691"/>
    </source>
</evidence>
<sequence length="312" mass="35231">MVAGTKEKNIQVKPFLKWAGGKTQLLGAIEHKIIPYLKARGEVIYLEPFIGSGAVLFFLLRNYRQYIKQAIISDINPDLINLYKIIRDQPQALIEQLSALSETYFSYAAEAERKAYFYAVRAAFNQLQEDAVKKSALLLFLNKTCFNGLYRVNAKGEFNVPFGRYKKPNICNKEVILADSEALQHTEILLGDFTQTAAFVEENTLVYLDPPYKPINNTSSFNTYAKEGFYDEDQIRLKTFCDAIQATGAYFVLSNSDTAISPAEVSFFDALYQEYTVDRVKAKRAINSNGQARGEISELLISNDAVWQVPVS</sequence>
<feature type="binding site" evidence="7">
    <location>
        <position position="74"/>
    </location>
    <ligand>
        <name>S-adenosyl-L-methionine</name>
        <dbReference type="ChEBI" id="CHEBI:59789"/>
    </ligand>
</feature>
<comment type="similarity">
    <text evidence="1 8">Belongs to the N(4)/N(6)-methyltransferase family.</text>
</comment>
<evidence type="ECO:0000256" key="1">
    <source>
        <dbReference type="ARBA" id="ARBA00006594"/>
    </source>
</evidence>
<organism evidence="9 10">
    <name type="scientific">Adhaeribacter rhizoryzae</name>
    <dbReference type="NCBI Taxonomy" id="2607907"/>
    <lineage>
        <taxon>Bacteria</taxon>
        <taxon>Pseudomonadati</taxon>
        <taxon>Bacteroidota</taxon>
        <taxon>Cytophagia</taxon>
        <taxon>Cytophagales</taxon>
        <taxon>Hymenobacteraceae</taxon>
        <taxon>Adhaeribacter</taxon>
    </lineage>
</organism>
<dbReference type="NCBIfam" id="TIGR00571">
    <property type="entry name" value="dam"/>
    <property type="match status" value="1"/>
</dbReference>
<evidence type="ECO:0000256" key="7">
    <source>
        <dbReference type="PIRSR" id="PIRSR000398-1"/>
    </source>
</evidence>
<dbReference type="GO" id="GO:0043565">
    <property type="term" value="F:sequence-specific DNA binding"/>
    <property type="evidence" value="ECO:0007669"/>
    <property type="project" value="TreeGrafter"/>
</dbReference>
<dbReference type="GO" id="GO:0006298">
    <property type="term" value="P:mismatch repair"/>
    <property type="evidence" value="ECO:0007669"/>
    <property type="project" value="TreeGrafter"/>
</dbReference>
<gene>
    <name evidence="9" type="ORF">F0145_11795</name>
</gene>
<comment type="catalytic activity">
    <reaction evidence="6 8">
        <text>a 2'-deoxyadenosine in DNA + S-adenosyl-L-methionine = an N(6)-methyl-2'-deoxyadenosine in DNA + S-adenosyl-L-homocysteine + H(+)</text>
        <dbReference type="Rhea" id="RHEA:15197"/>
        <dbReference type="Rhea" id="RHEA-COMP:12418"/>
        <dbReference type="Rhea" id="RHEA-COMP:12419"/>
        <dbReference type="ChEBI" id="CHEBI:15378"/>
        <dbReference type="ChEBI" id="CHEBI:57856"/>
        <dbReference type="ChEBI" id="CHEBI:59789"/>
        <dbReference type="ChEBI" id="CHEBI:90615"/>
        <dbReference type="ChEBI" id="CHEBI:90616"/>
        <dbReference type="EC" id="2.1.1.72"/>
    </reaction>
</comment>
<comment type="caution">
    <text evidence="9">The sequence shown here is derived from an EMBL/GenBank/DDBJ whole genome shotgun (WGS) entry which is preliminary data.</text>
</comment>
<evidence type="ECO:0000313" key="9">
    <source>
        <dbReference type="EMBL" id="KAA5546559.1"/>
    </source>
</evidence>
<dbReference type="PRINTS" id="PR00505">
    <property type="entry name" value="D12N6MTFRASE"/>
</dbReference>
<evidence type="ECO:0000256" key="4">
    <source>
        <dbReference type="ARBA" id="ARBA00022679"/>
    </source>
</evidence>
<keyword evidence="10" id="KW-1185">Reference proteome</keyword>
<dbReference type="EC" id="2.1.1.72" evidence="2 8"/>
<dbReference type="PANTHER" id="PTHR30481">
    <property type="entry name" value="DNA ADENINE METHYLASE"/>
    <property type="match status" value="1"/>
</dbReference>
<evidence type="ECO:0000256" key="6">
    <source>
        <dbReference type="ARBA" id="ARBA00047942"/>
    </source>
</evidence>
<proteinExistence type="inferred from homology"/>
<dbReference type="RefSeq" id="WP_150088607.1">
    <property type="nucleotide sequence ID" value="NZ_VWSF01000007.1"/>
</dbReference>
<evidence type="ECO:0000256" key="8">
    <source>
        <dbReference type="RuleBase" id="RU361257"/>
    </source>
</evidence>